<gene>
    <name evidence="2" type="ORF">ABGN05_00395</name>
</gene>
<dbReference type="InterPro" id="IPR010985">
    <property type="entry name" value="Ribbon_hlx_hlx"/>
</dbReference>
<sequence>MADSSSLVSVRLPDDLRQQVDDLARLTKRSRSFVVKEAVASYLEERRQYLDAIDEAVREADKGVFVSGTAVEAWLRSWGTGEPLPAPEPDILPHDEQ</sequence>
<reference evidence="2 3" key="1">
    <citation type="submission" date="2024-05" db="EMBL/GenBank/DDBJ databases">
        <authorList>
            <person name="Jiang F."/>
        </authorList>
    </citation>
    <scope>NUCLEOTIDE SEQUENCE [LARGE SCALE GENOMIC DNA]</scope>
    <source>
        <strain evidence="2 3">LZ166</strain>
    </source>
</reference>
<dbReference type="InterPro" id="IPR013321">
    <property type="entry name" value="Arc_rbn_hlx_hlx"/>
</dbReference>
<evidence type="ECO:0000313" key="3">
    <source>
        <dbReference type="Proteomes" id="UP001556692"/>
    </source>
</evidence>
<dbReference type="EMBL" id="JBDPGJ010000001">
    <property type="protein sequence ID" value="MEX0404113.1"/>
    <property type="molecule type" value="Genomic_DNA"/>
</dbReference>
<proteinExistence type="predicted"/>
<accession>A0ABV3SBJ6</accession>
<keyword evidence="3" id="KW-1185">Reference proteome</keyword>
<evidence type="ECO:0000259" key="1">
    <source>
        <dbReference type="Pfam" id="PF01402"/>
    </source>
</evidence>
<protein>
    <submittedName>
        <fullName evidence="2">CopG family ribbon-helix-helix protein</fullName>
    </submittedName>
</protein>
<dbReference type="PANTHER" id="PTHR40688:SF2">
    <property type="entry name" value="RIBBON-HELIX-HELIX PROTEIN COPG DOMAIN-CONTAINING PROTEIN"/>
    <property type="match status" value="1"/>
</dbReference>
<dbReference type="InterPro" id="IPR002145">
    <property type="entry name" value="CopG"/>
</dbReference>
<feature type="domain" description="Ribbon-helix-helix protein CopG" evidence="1">
    <location>
        <begin position="8"/>
        <end position="45"/>
    </location>
</feature>
<evidence type="ECO:0000313" key="2">
    <source>
        <dbReference type="EMBL" id="MEX0404113.1"/>
    </source>
</evidence>
<organism evidence="2 3">
    <name type="scientific">Aquibium pacificus</name>
    <dbReference type="NCBI Taxonomy" id="3153579"/>
    <lineage>
        <taxon>Bacteria</taxon>
        <taxon>Pseudomonadati</taxon>
        <taxon>Pseudomonadota</taxon>
        <taxon>Alphaproteobacteria</taxon>
        <taxon>Hyphomicrobiales</taxon>
        <taxon>Phyllobacteriaceae</taxon>
        <taxon>Aquibium</taxon>
    </lineage>
</organism>
<dbReference type="CDD" id="cd22233">
    <property type="entry name" value="RHH_CopAso-like"/>
    <property type="match status" value="1"/>
</dbReference>
<dbReference type="Gene3D" id="1.10.1220.10">
    <property type="entry name" value="Met repressor-like"/>
    <property type="match status" value="1"/>
</dbReference>
<name>A0ABV3SBJ6_9HYPH</name>
<dbReference type="PANTHER" id="PTHR40688">
    <property type="match status" value="1"/>
</dbReference>
<dbReference type="Proteomes" id="UP001556692">
    <property type="component" value="Unassembled WGS sequence"/>
</dbReference>
<dbReference type="RefSeq" id="WP_367952019.1">
    <property type="nucleotide sequence ID" value="NZ_JBDPGJ010000001.1"/>
</dbReference>
<dbReference type="Pfam" id="PF01402">
    <property type="entry name" value="RHH_1"/>
    <property type="match status" value="1"/>
</dbReference>
<dbReference type="InterPro" id="IPR052991">
    <property type="entry name" value="Non-func_TypeII_TA_Antitoxin"/>
</dbReference>
<comment type="caution">
    <text evidence="2">The sequence shown here is derived from an EMBL/GenBank/DDBJ whole genome shotgun (WGS) entry which is preliminary data.</text>
</comment>
<dbReference type="SUPFAM" id="SSF47598">
    <property type="entry name" value="Ribbon-helix-helix"/>
    <property type="match status" value="1"/>
</dbReference>